<keyword evidence="4" id="KW-1185">Reference proteome</keyword>
<organism evidence="3 4">
    <name type="scientific">Tuber borchii</name>
    <name type="common">White truffle</name>
    <dbReference type="NCBI Taxonomy" id="42251"/>
    <lineage>
        <taxon>Eukaryota</taxon>
        <taxon>Fungi</taxon>
        <taxon>Dikarya</taxon>
        <taxon>Ascomycota</taxon>
        <taxon>Pezizomycotina</taxon>
        <taxon>Pezizomycetes</taxon>
        <taxon>Pezizales</taxon>
        <taxon>Tuberaceae</taxon>
        <taxon>Tuber</taxon>
    </lineage>
</organism>
<dbReference type="SMART" id="SM01162">
    <property type="entry name" value="DUF1771"/>
    <property type="match status" value="1"/>
</dbReference>
<protein>
    <recommendedName>
        <fullName evidence="2">Smr domain-containing protein</fullName>
    </recommendedName>
</protein>
<name>A0A2T6ZGK0_TUBBO</name>
<proteinExistence type="predicted"/>
<dbReference type="Gene3D" id="3.30.1370.110">
    <property type="match status" value="1"/>
</dbReference>
<dbReference type="InterPro" id="IPR036063">
    <property type="entry name" value="Smr_dom_sf"/>
</dbReference>
<dbReference type="EMBL" id="NESQ01000293">
    <property type="protein sequence ID" value="PUU74534.1"/>
    <property type="molecule type" value="Genomic_DNA"/>
</dbReference>
<feature type="compositionally biased region" description="Low complexity" evidence="1">
    <location>
        <begin position="171"/>
        <end position="188"/>
    </location>
</feature>
<dbReference type="SUPFAM" id="SSF160443">
    <property type="entry name" value="SMR domain-like"/>
    <property type="match status" value="1"/>
</dbReference>
<dbReference type="SMART" id="SM00463">
    <property type="entry name" value="SMR"/>
    <property type="match status" value="1"/>
</dbReference>
<comment type="caution">
    <text evidence="3">The sequence shown here is derived from an EMBL/GenBank/DDBJ whole genome shotgun (WGS) entry which is preliminary data.</text>
</comment>
<evidence type="ECO:0000256" key="1">
    <source>
        <dbReference type="SAM" id="MobiDB-lite"/>
    </source>
</evidence>
<feature type="domain" description="Smr" evidence="2">
    <location>
        <begin position="77"/>
        <end position="153"/>
    </location>
</feature>
<feature type="compositionally biased region" description="Gly residues" evidence="1">
    <location>
        <begin position="155"/>
        <end position="168"/>
    </location>
</feature>
<dbReference type="PANTHER" id="PTHR47417">
    <property type="entry name" value="SMR DOMAIN-CONTAINING PROTEIN YPL199C"/>
    <property type="match status" value="1"/>
</dbReference>
<sequence length="216" mass="23270">MKSNTTASAPVIAHEQARLRTDCFTRSREAYANGDGVAAHDLSEAGKRHGASMEEYNAQARDYIFRANNAHLPSDTIDLHGLYVEEAEEILEKRINAAQGRGEGYLNIIVGKGNHSVGGVRKIGPAVIELCRKRGPKVEEEAGNQGKLIVTLGADGAGHSGGGGQGHGRYGKQQQHQPQHQQQQYQQQEPSNELGELAKAAAPKLIKKLQGCCIIC</sequence>
<gene>
    <name evidence="3" type="ORF">B9Z19DRAFT_1103390</name>
</gene>
<dbReference type="InterPro" id="IPR002625">
    <property type="entry name" value="Smr_dom"/>
</dbReference>
<evidence type="ECO:0000259" key="2">
    <source>
        <dbReference type="PROSITE" id="PS50828"/>
    </source>
</evidence>
<dbReference type="STRING" id="42251.A0A2T6ZGK0"/>
<dbReference type="Pfam" id="PF08590">
    <property type="entry name" value="DUF1771"/>
    <property type="match status" value="1"/>
</dbReference>
<dbReference type="InterPro" id="IPR053020">
    <property type="entry name" value="Smr_domain_protein"/>
</dbReference>
<dbReference type="PROSITE" id="PS50828">
    <property type="entry name" value="SMR"/>
    <property type="match status" value="1"/>
</dbReference>
<dbReference type="AlphaFoldDB" id="A0A2T6ZGK0"/>
<dbReference type="InterPro" id="IPR013899">
    <property type="entry name" value="DUF1771"/>
</dbReference>
<dbReference type="PANTHER" id="PTHR47417:SF1">
    <property type="entry name" value="SMR DOMAIN-CONTAINING PROTEIN YPL199C"/>
    <property type="match status" value="1"/>
</dbReference>
<reference evidence="3 4" key="1">
    <citation type="submission" date="2017-04" db="EMBL/GenBank/DDBJ databases">
        <title>Draft genome sequence of Tuber borchii Vittad., a whitish edible truffle.</title>
        <authorList>
            <consortium name="DOE Joint Genome Institute"/>
            <person name="Murat C."/>
            <person name="Kuo A."/>
            <person name="Barry K.W."/>
            <person name="Clum A."/>
            <person name="Dockter R.B."/>
            <person name="Fauchery L."/>
            <person name="Iotti M."/>
            <person name="Kohler A."/>
            <person name="Labutti K."/>
            <person name="Lindquist E.A."/>
            <person name="Lipzen A."/>
            <person name="Ohm R.A."/>
            <person name="Wang M."/>
            <person name="Grigoriev I.V."/>
            <person name="Zambonelli A."/>
            <person name="Martin F.M."/>
        </authorList>
    </citation>
    <scope>NUCLEOTIDE SEQUENCE [LARGE SCALE GENOMIC DNA]</scope>
    <source>
        <strain evidence="3 4">Tbo3840</strain>
    </source>
</reference>
<evidence type="ECO:0000313" key="3">
    <source>
        <dbReference type="EMBL" id="PUU74534.1"/>
    </source>
</evidence>
<evidence type="ECO:0000313" key="4">
    <source>
        <dbReference type="Proteomes" id="UP000244722"/>
    </source>
</evidence>
<dbReference type="OrthoDB" id="3231855at2759"/>
<dbReference type="Proteomes" id="UP000244722">
    <property type="component" value="Unassembled WGS sequence"/>
</dbReference>
<accession>A0A2T6ZGK0</accession>
<feature type="region of interest" description="Disordered" evidence="1">
    <location>
        <begin position="152"/>
        <end position="191"/>
    </location>
</feature>
<dbReference type="Pfam" id="PF01713">
    <property type="entry name" value="Smr"/>
    <property type="match status" value="1"/>
</dbReference>